<feature type="transmembrane region" description="Helical" evidence="6">
    <location>
        <begin position="30"/>
        <end position="49"/>
    </location>
</feature>
<dbReference type="PANTHER" id="PTHR16201">
    <property type="entry name" value="SEVEN TRANSMEMBRANE PROTEIN 1-RELATED"/>
    <property type="match status" value="1"/>
</dbReference>
<feature type="transmembrane region" description="Helical" evidence="6">
    <location>
        <begin position="160"/>
        <end position="183"/>
    </location>
</feature>
<dbReference type="InterPro" id="IPR051415">
    <property type="entry name" value="LAAT-1"/>
</dbReference>
<evidence type="ECO:0000256" key="2">
    <source>
        <dbReference type="ARBA" id="ARBA00022692"/>
    </source>
</evidence>
<feature type="region of interest" description="Disordered" evidence="5">
    <location>
        <begin position="296"/>
        <end position="339"/>
    </location>
</feature>
<keyword evidence="3 6" id="KW-1133">Transmembrane helix</keyword>
<feature type="transmembrane region" description="Helical" evidence="6">
    <location>
        <begin position="103"/>
        <end position="129"/>
    </location>
</feature>
<dbReference type="GO" id="GO:0016020">
    <property type="term" value="C:membrane"/>
    <property type="evidence" value="ECO:0007669"/>
    <property type="project" value="UniProtKB-SubCell"/>
</dbReference>
<feature type="region of interest" description="Disordered" evidence="5">
    <location>
        <begin position="358"/>
        <end position="434"/>
    </location>
</feature>
<keyword evidence="8" id="KW-1185">Reference proteome</keyword>
<feature type="transmembrane region" description="Helical" evidence="6">
    <location>
        <begin position="255"/>
        <end position="275"/>
    </location>
</feature>
<comment type="caution">
    <text evidence="7">The sequence shown here is derived from an EMBL/GenBank/DDBJ whole genome shotgun (WGS) entry which is preliminary data.</text>
</comment>
<feature type="compositionally biased region" description="Polar residues" evidence="5">
    <location>
        <begin position="373"/>
        <end position="387"/>
    </location>
</feature>
<feature type="compositionally biased region" description="Low complexity" evidence="5">
    <location>
        <begin position="406"/>
        <end position="420"/>
    </location>
</feature>
<dbReference type="InterPro" id="IPR006603">
    <property type="entry name" value="PQ-loop_rpt"/>
</dbReference>
<feature type="compositionally biased region" description="Basic residues" evidence="5">
    <location>
        <begin position="391"/>
        <end position="402"/>
    </location>
</feature>
<evidence type="ECO:0000256" key="1">
    <source>
        <dbReference type="ARBA" id="ARBA00004141"/>
    </source>
</evidence>
<accession>A0A0F4ZE58</accession>
<evidence type="ECO:0008006" key="9">
    <source>
        <dbReference type="Google" id="ProtNLM"/>
    </source>
</evidence>
<reference evidence="7 8" key="1">
    <citation type="submission" date="2015-03" db="EMBL/GenBank/DDBJ databases">
        <authorList>
            <person name="Radwan O."/>
            <person name="Al-Naeli F.A."/>
            <person name="Rendon G.A."/>
            <person name="Fields C."/>
        </authorList>
    </citation>
    <scope>NUCLEOTIDE SEQUENCE [LARGE SCALE GENOMIC DNA]</scope>
    <source>
        <strain evidence="7">CR-DP1</strain>
    </source>
</reference>
<dbReference type="PANTHER" id="PTHR16201:SF11">
    <property type="entry name" value="PQ-LOOP REPEAT-CONTAINING PROTEIN"/>
    <property type="match status" value="1"/>
</dbReference>
<evidence type="ECO:0000313" key="8">
    <source>
        <dbReference type="Proteomes" id="UP000033483"/>
    </source>
</evidence>
<protein>
    <recommendedName>
        <fullName evidence="9">PQ loop repeat protein</fullName>
    </recommendedName>
</protein>
<name>A0A0F4ZE58_9PEZI</name>
<evidence type="ECO:0000256" key="5">
    <source>
        <dbReference type="SAM" id="MobiDB-lite"/>
    </source>
</evidence>
<feature type="transmembrane region" description="Helical" evidence="6">
    <location>
        <begin position="221"/>
        <end position="243"/>
    </location>
</feature>
<gene>
    <name evidence="7" type="ORF">TD95_004162</name>
</gene>
<comment type="subcellular location">
    <subcellularLocation>
        <location evidence="1">Membrane</location>
        <topology evidence="1">Multi-pass membrane protein</topology>
    </subcellularLocation>
</comment>
<dbReference type="Gene3D" id="1.20.1280.290">
    <property type="match status" value="2"/>
</dbReference>
<dbReference type="OrthoDB" id="19344at2759"/>
<dbReference type="Proteomes" id="UP000033483">
    <property type="component" value="Unassembled WGS sequence"/>
</dbReference>
<evidence type="ECO:0000256" key="6">
    <source>
        <dbReference type="SAM" id="Phobius"/>
    </source>
</evidence>
<evidence type="ECO:0000256" key="3">
    <source>
        <dbReference type="ARBA" id="ARBA00022989"/>
    </source>
</evidence>
<sequence>MSDAAHVAALFSVGATAVDRCEIMARPNMTNIVASLFILIGLLVSYLPQHWRIYSRGTAEGISPYFVLLGTTSATAGFANILTTEPSRQDIACCKLVGPLDCAFGLLGIAQLGVQWMCFIAIMVLYLVYFRAASPDQPSDAEVEAETEAEIDPKTSRTTALLVGTVCVLHAVVIVAVTVVLSLSHPDSLNNWADFLGVMAAMLAAVQYLPQIWTTWRIKHVGSLSIPMMCIQTPGGVVFAISLYSRLGLRGWSTWGIFVLSALMQGSLLAMAMYFEIARENAEAAANRRAAARSARRAARGAQGSLSVPKRPGTFRTYSEAYDDTLPGPYTAHPESYAETPDELDRLWYREERQINNETRPLLAPGGIGNPHRSYSSRSINEPQQTPHARFSSRHSGSRKKGSGGSSSAGKTKESGSSSSKKSKSSNKDKSSKK</sequence>
<keyword evidence="4 6" id="KW-0472">Membrane</keyword>
<organism evidence="7 8">
    <name type="scientific">Thielaviopsis punctulata</name>
    <dbReference type="NCBI Taxonomy" id="72032"/>
    <lineage>
        <taxon>Eukaryota</taxon>
        <taxon>Fungi</taxon>
        <taxon>Dikarya</taxon>
        <taxon>Ascomycota</taxon>
        <taxon>Pezizomycotina</taxon>
        <taxon>Sordariomycetes</taxon>
        <taxon>Hypocreomycetidae</taxon>
        <taxon>Microascales</taxon>
        <taxon>Ceratocystidaceae</taxon>
        <taxon>Thielaviopsis</taxon>
    </lineage>
</organism>
<feature type="transmembrane region" description="Helical" evidence="6">
    <location>
        <begin position="61"/>
        <end position="83"/>
    </location>
</feature>
<dbReference type="AlphaFoldDB" id="A0A0F4ZE58"/>
<keyword evidence="2 6" id="KW-0812">Transmembrane</keyword>
<evidence type="ECO:0000256" key="4">
    <source>
        <dbReference type="ARBA" id="ARBA00023136"/>
    </source>
</evidence>
<evidence type="ECO:0000313" key="7">
    <source>
        <dbReference type="EMBL" id="KKA28889.1"/>
    </source>
</evidence>
<proteinExistence type="predicted"/>
<dbReference type="SMART" id="SM00679">
    <property type="entry name" value="CTNS"/>
    <property type="match status" value="2"/>
</dbReference>
<feature type="transmembrane region" description="Helical" evidence="6">
    <location>
        <begin position="189"/>
        <end position="209"/>
    </location>
</feature>
<dbReference type="Pfam" id="PF04193">
    <property type="entry name" value="PQ-loop"/>
    <property type="match status" value="2"/>
</dbReference>
<dbReference type="EMBL" id="LAEV01001102">
    <property type="protein sequence ID" value="KKA28889.1"/>
    <property type="molecule type" value="Genomic_DNA"/>
</dbReference>